<evidence type="ECO:0000313" key="2">
    <source>
        <dbReference type="Proteomes" id="UP000799428"/>
    </source>
</evidence>
<keyword evidence="2" id="KW-1185">Reference proteome</keyword>
<accession>A0A6G1JQ49</accession>
<dbReference type="Proteomes" id="UP000799428">
    <property type="component" value="Unassembled WGS sequence"/>
</dbReference>
<feature type="non-terminal residue" evidence="1">
    <location>
        <position position="1"/>
    </location>
</feature>
<reference evidence="1" key="1">
    <citation type="journal article" date="2020" name="Stud. Mycol.">
        <title>101 Dothideomycetes genomes: a test case for predicting lifestyles and emergence of pathogens.</title>
        <authorList>
            <person name="Haridas S."/>
            <person name="Albert R."/>
            <person name="Binder M."/>
            <person name="Bloem J."/>
            <person name="Labutti K."/>
            <person name="Salamov A."/>
            <person name="Andreopoulos B."/>
            <person name="Baker S."/>
            <person name="Barry K."/>
            <person name="Bills G."/>
            <person name="Bluhm B."/>
            <person name="Cannon C."/>
            <person name="Castanera R."/>
            <person name="Culley D."/>
            <person name="Daum C."/>
            <person name="Ezra D."/>
            <person name="Gonzalez J."/>
            <person name="Henrissat B."/>
            <person name="Kuo A."/>
            <person name="Liang C."/>
            <person name="Lipzen A."/>
            <person name="Lutzoni F."/>
            <person name="Magnuson J."/>
            <person name="Mondo S."/>
            <person name="Nolan M."/>
            <person name="Ohm R."/>
            <person name="Pangilinan J."/>
            <person name="Park H.-J."/>
            <person name="Ramirez L."/>
            <person name="Alfaro M."/>
            <person name="Sun H."/>
            <person name="Tritt A."/>
            <person name="Yoshinaga Y."/>
            <person name="Zwiers L.-H."/>
            <person name="Turgeon B."/>
            <person name="Goodwin S."/>
            <person name="Spatafora J."/>
            <person name="Crous P."/>
            <person name="Grigoriev I."/>
        </authorList>
    </citation>
    <scope>NUCLEOTIDE SEQUENCE</scope>
    <source>
        <strain evidence="1">CBS 279.74</strain>
    </source>
</reference>
<name>A0A6G1JQ49_9PLEO</name>
<proteinExistence type="predicted"/>
<dbReference type="EMBL" id="MU005794">
    <property type="protein sequence ID" value="KAF2702630.1"/>
    <property type="molecule type" value="Genomic_DNA"/>
</dbReference>
<dbReference type="OrthoDB" id="3741724at2759"/>
<protein>
    <submittedName>
        <fullName evidence="1">Uncharacterized protein</fullName>
    </submittedName>
</protein>
<gene>
    <name evidence="1" type="ORF">K504DRAFT_354386</name>
</gene>
<evidence type="ECO:0000313" key="1">
    <source>
        <dbReference type="EMBL" id="KAF2702630.1"/>
    </source>
</evidence>
<dbReference type="AlphaFoldDB" id="A0A6G1JQ49"/>
<organism evidence="1 2">
    <name type="scientific">Pleomassaria siparia CBS 279.74</name>
    <dbReference type="NCBI Taxonomy" id="1314801"/>
    <lineage>
        <taxon>Eukaryota</taxon>
        <taxon>Fungi</taxon>
        <taxon>Dikarya</taxon>
        <taxon>Ascomycota</taxon>
        <taxon>Pezizomycotina</taxon>
        <taxon>Dothideomycetes</taxon>
        <taxon>Pleosporomycetidae</taxon>
        <taxon>Pleosporales</taxon>
        <taxon>Pleomassariaceae</taxon>
        <taxon>Pleomassaria</taxon>
    </lineage>
</organism>
<feature type="non-terminal residue" evidence="1">
    <location>
        <position position="118"/>
    </location>
</feature>
<sequence length="118" mass="13196">LSSTVFANLSKVKHVNNLKTIATSNCRLLYGTDRNRFYDTVISYDEDQSIYGAYLVCTVDGATKALRHELADDPTKAAQMIVNGLVKDTALLFTKYAVGDRMRGQQGERGDKGYFELY</sequence>